<keyword evidence="4" id="KW-1185">Reference proteome</keyword>
<keyword evidence="2" id="KW-0812">Transmembrane</keyword>
<gene>
    <name evidence="3" type="ORF">BCF74_11663</name>
</gene>
<proteinExistence type="predicted"/>
<evidence type="ECO:0000313" key="4">
    <source>
        <dbReference type="Proteomes" id="UP000237822"/>
    </source>
</evidence>
<feature type="transmembrane region" description="Helical" evidence="2">
    <location>
        <begin position="40"/>
        <end position="60"/>
    </location>
</feature>
<feature type="region of interest" description="Disordered" evidence="1">
    <location>
        <begin position="133"/>
        <end position="153"/>
    </location>
</feature>
<accession>A0A2T0UGR6</accession>
<keyword evidence="2" id="KW-1133">Transmembrane helix</keyword>
<protein>
    <submittedName>
        <fullName evidence="3">Uncharacterized protein</fullName>
    </submittedName>
</protein>
<evidence type="ECO:0000256" key="1">
    <source>
        <dbReference type="SAM" id="MobiDB-lite"/>
    </source>
</evidence>
<name>A0A2T0UGR6_9MICO</name>
<feature type="transmembrane region" description="Helical" evidence="2">
    <location>
        <begin position="66"/>
        <end position="85"/>
    </location>
</feature>
<dbReference type="Proteomes" id="UP000237822">
    <property type="component" value="Unassembled WGS sequence"/>
</dbReference>
<comment type="caution">
    <text evidence="3">The sequence shown here is derived from an EMBL/GenBank/DDBJ whole genome shotgun (WGS) entry which is preliminary data.</text>
</comment>
<sequence>MTGPIGATAGRSAGRFPPRRLGSVRFDAVRRASPDPGSGVLRAAVLSWLAVTLSAIAHLVSGGVGVAPTSMLFLALALVAVGTPLSRNAFRLSQAAPVLVGQQLAAHVVFSLSGSHHGQVRPTARLAAALDNPHATHPAGAPTPGSAGSLTTSGAASSGMSGLLPSPGMLVAHLVAAVVIADALASAERGSTELLLLHRGRSWLRLCLTDLGAYAAAFRALSLTGTSVAEAVRTRRLAATVRSVPTVAADVWLAPVPRRRGPPALLPA</sequence>
<evidence type="ECO:0000256" key="2">
    <source>
        <dbReference type="SAM" id="Phobius"/>
    </source>
</evidence>
<organism evidence="3 4">
    <name type="scientific">Knoellia remsis</name>
    <dbReference type="NCBI Taxonomy" id="407159"/>
    <lineage>
        <taxon>Bacteria</taxon>
        <taxon>Bacillati</taxon>
        <taxon>Actinomycetota</taxon>
        <taxon>Actinomycetes</taxon>
        <taxon>Micrococcales</taxon>
        <taxon>Intrasporangiaceae</taxon>
        <taxon>Knoellia</taxon>
    </lineage>
</organism>
<dbReference type="EMBL" id="PVTI01000016">
    <property type="protein sequence ID" value="PRY57141.1"/>
    <property type="molecule type" value="Genomic_DNA"/>
</dbReference>
<evidence type="ECO:0000313" key="3">
    <source>
        <dbReference type="EMBL" id="PRY57141.1"/>
    </source>
</evidence>
<dbReference type="AlphaFoldDB" id="A0A2T0UGR6"/>
<reference evidence="3 4" key="1">
    <citation type="submission" date="2018-03" db="EMBL/GenBank/DDBJ databases">
        <title>Genomic Encyclopedia of Archaeal and Bacterial Type Strains, Phase II (KMG-II): from individual species to whole genera.</title>
        <authorList>
            <person name="Goeker M."/>
        </authorList>
    </citation>
    <scope>NUCLEOTIDE SEQUENCE [LARGE SCALE GENOMIC DNA]</scope>
    <source>
        <strain evidence="3 4">ATCC BAA-1496</strain>
    </source>
</reference>
<keyword evidence="2" id="KW-0472">Membrane</keyword>